<comment type="similarity">
    <text evidence="6">Belongs to the peptidase S26 family. IMP1 subfamily.</text>
</comment>
<comment type="subcellular location">
    <subcellularLocation>
        <location evidence="1">Mitochondrion inner membrane</location>
    </subcellularLocation>
</comment>
<dbReference type="EMBL" id="JBFCZG010000004">
    <property type="protein sequence ID" value="KAL3423286.1"/>
    <property type="molecule type" value="Genomic_DNA"/>
</dbReference>
<feature type="domain" description="Peptidase S26" evidence="7">
    <location>
        <begin position="120"/>
        <end position="157"/>
    </location>
</feature>
<dbReference type="InterPro" id="IPR019758">
    <property type="entry name" value="Pept_S26A_signal_pept_1_CS"/>
</dbReference>
<proteinExistence type="inferred from homology"/>
<evidence type="ECO:0000259" key="7">
    <source>
        <dbReference type="Pfam" id="PF10502"/>
    </source>
</evidence>
<keyword evidence="3" id="KW-0378">Hydrolase</keyword>
<evidence type="ECO:0000256" key="1">
    <source>
        <dbReference type="ARBA" id="ARBA00004273"/>
    </source>
</evidence>
<keyword evidence="2" id="KW-0999">Mitochondrion inner membrane</keyword>
<accession>A0ABR4PIW9</accession>
<dbReference type="PANTHER" id="PTHR12383:SF16">
    <property type="entry name" value="MITOCHONDRIAL INNER MEMBRANE PROTEASE SUBUNIT 1"/>
    <property type="match status" value="1"/>
</dbReference>
<reference evidence="8 9" key="1">
    <citation type="submission" date="2024-06" db="EMBL/GenBank/DDBJ databases">
        <title>Complete genome of Phlyctema vagabunda strain 19-DSS-EL-015.</title>
        <authorList>
            <person name="Fiorenzani C."/>
        </authorList>
    </citation>
    <scope>NUCLEOTIDE SEQUENCE [LARGE SCALE GENOMIC DNA]</scope>
    <source>
        <strain evidence="8 9">19-DSS-EL-015</strain>
    </source>
</reference>
<evidence type="ECO:0000313" key="9">
    <source>
        <dbReference type="Proteomes" id="UP001629113"/>
    </source>
</evidence>
<dbReference type="InterPro" id="IPR052064">
    <property type="entry name" value="Mito_IMP1_subunit"/>
</dbReference>
<evidence type="ECO:0000256" key="6">
    <source>
        <dbReference type="ARBA" id="ARBA00038445"/>
    </source>
</evidence>
<keyword evidence="8" id="KW-0645">Protease</keyword>
<dbReference type="Pfam" id="PF10502">
    <property type="entry name" value="Peptidase_S26"/>
    <property type="match status" value="2"/>
</dbReference>
<keyword evidence="5" id="KW-0472">Membrane</keyword>
<keyword evidence="9" id="KW-1185">Reference proteome</keyword>
<protein>
    <submittedName>
        <fullName evidence="8">Mitochondrial inner membrane protease subunit</fullName>
    </submittedName>
</protein>
<dbReference type="InterPro" id="IPR019533">
    <property type="entry name" value="Peptidase_S26"/>
</dbReference>
<evidence type="ECO:0000256" key="4">
    <source>
        <dbReference type="ARBA" id="ARBA00023128"/>
    </source>
</evidence>
<dbReference type="GO" id="GO:0006508">
    <property type="term" value="P:proteolysis"/>
    <property type="evidence" value="ECO:0007669"/>
    <property type="project" value="UniProtKB-KW"/>
</dbReference>
<evidence type="ECO:0000313" key="8">
    <source>
        <dbReference type="EMBL" id="KAL3423286.1"/>
    </source>
</evidence>
<evidence type="ECO:0000256" key="2">
    <source>
        <dbReference type="ARBA" id="ARBA00022792"/>
    </source>
</evidence>
<organism evidence="8 9">
    <name type="scientific">Phlyctema vagabunda</name>
    <dbReference type="NCBI Taxonomy" id="108571"/>
    <lineage>
        <taxon>Eukaryota</taxon>
        <taxon>Fungi</taxon>
        <taxon>Dikarya</taxon>
        <taxon>Ascomycota</taxon>
        <taxon>Pezizomycotina</taxon>
        <taxon>Leotiomycetes</taxon>
        <taxon>Helotiales</taxon>
        <taxon>Dermateaceae</taxon>
        <taxon>Phlyctema</taxon>
    </lineage>
</organism>
<dbReference type="InterPro" id="IPR000223">
    <property type="entry name" value="Pept_S26A_signal_pept_1"/>
</dbReference>
<dbReference type="Gene3D" id="2.10.109.10">
    <property type="entry name" value="Umud Fragment, subunit A"/>
    <property type="match status" value="1"/>
</dbReference>
<dbReference type="SUPFAM" id="SSF51306">
    <property type="entry name" value="LexA/Signal peptidase"/>
    <property type="match status" value="1"/>
</dbReference>
<dbReference type="CDD" id="cd06530">
    <property type="entry name" value="S26_SPase_I"/>
    <property type="match status" value="1"/>
</dbReference>
<dbReference type="PANTHER" id="PTHR12383">
    <property type="entry name" value="PROTEASE FAMILY S26 MITOCHONDRIAL INNER MEMBRANE PROTEASE-RELATED"/>
    <property type="match status" value="1"/>
</dbReference>
<dbReference type="InterPro" id="IPR036286">
    <property type="entry name" value="LexA/Signal_pep-like_sf"/>
</dbReference>
<name>A0ABR4PIW9_9HELO</name>
<keyword evidence="4" id="KW-0496">Mitochondrion</keyword>
<evidence type="ECO:0000256" key="5">
    <source>
        <dbReference type="ARBA" id="ARBA00023136"/>
    </source>
</evidence>
<dbReference type="PRINTS" id="PR00727">
    <property type="entry name" value="LEADERPTASE"/>
</dbReference>
<dbReference type="Proteomes" id="UP001629113">
    <property type="component" value="Unassembled WGS sequence"/>
</dbReference>
<comment type="caution">
    <text evidence="8">The sequence shown here is derived from an EMBL/GenBank/DDBJ whole genome shotgun (WGS) entry which is preliminary data.</text>
</comment>
<gene>
    <name evidence="8" type="ORF">PVAG01_05033</name>
</gene>
<dbReference type="PROSITE" id="PS00761">
    <property type="entry name" value="SPASE_I_3"/>
    <property type="match status" value="1"/>
</dbReference>
<evidence type="ECO:0000256" key="3">
    <source>
        <dbReference type="ARBA" id="ARBA00022801"/>
    </source>
</evidence>
<sequence length="177" mass="19481">MVPSFIRRPFTYATSRYAGHPTRVFAAILKTFALAHLMMDFVGFIVPAAGPSMLPTLEVAGERLLINKAYRRGRDVKVGDLVSFKAMDVPGKLVLKRVVGMSGDYVMRYTPGSGNPEMIQVPQGHVWVVGDNMSSSSDSRIFGPVPMALILGRITAKVFPFSERRWIEDGLVPVGRP</sequence>
<feature type="domain" description="Peptidase S26" evidence="7">
    <location>
        <begin position="23"/>
        <end position="107"/>
    </location>
</feature>
<dbReference type="GO" id="GO:0008233">
    <property type="term" value="F:peptidase activity"/>
    <property type="evidence" value="ECO:0007669"/>
    <property type="project" value="UniProtKB-KW"/>
</dbReference>